<accession>A0ABU3F7J4</accession>
<sequence>MVGSFDFLLSFNLHDHVPLVWQKNSKKPKIDFTDLEKYQGRNSRFKRVGKGCHCNIALRPVKLIVVKKLIFLHLYGIGRNKMEGESMETENAEELVQKYEPMFHKVLITCSIFRNNPDYEDYLQIIRLSFFEKSQQLDLEYTNQLTLMFRFLCWRVRDHQRKQQYQQALIEKVMHYDLEQKVSMEDRILWEDFLERLWPKLSLGERRFLFARLCLGLSMKQIMGAYKVSRSTVLNWKRKLAERFS</sequence>
<dbReference type="Proteomes" id="UP001181046">
    <property type="component" value="Unassembled WGS sequence"/>
</dbReference>
<evidence type="ECO:0000313" key="1">
    <source>
        <dbReference type="EMBL" id="MDT2758633.1"/>
    </source>
</evidence>
<proteinExistence type="predicted"/>
<name>A0ABU3F7J4_9ENTE</name>
<protein>
    <submittedName>
        <fullName evidence="1">Sigma-70 family RNA polymerase sigma factor</fullName>
    </submittedName>
</protein>
<comment type="caution">
    <text evidence="1">The sequence shown here is derived from an EMBL/GenBank/DDBJ whole genome shotgun (WGS) entry which is preliminary data.</text>
</comment>
<reference evidence="1" key="1">
    <citation type="submission" date="2023-03" db="EMBL/GenBank/DDBJ databases">
        <authorList>
            <person name="Shen W."/>
            <person name="Cai J."/>
        </authorList>
    </citation>
    <scope>NUCLEOTIDE SEQUENCE</scope>
    <source>
        <strain evidence="1">P66-3</strain>
    </source>
</reference>
<gene>
    <name evidence="1" type="ORF">P7H27_02405</name>
</gene>
<keyword evidence="2" id="KW-1185">Reference proteome</keyword>
<dbReference type="EMBL" id="JARQAJ010000001">
    <property type="protein sequence ID" value="MDT2758633.1"/>
    <property type="molecule type" value="Genomic_DNA"/>
</dbReference>
<dbReference type="RefSeq" id="WP_311829364.1">
    <property type="nucleotide sequence ID" value="NZ_JARQAJ010000001.1"/>
</dbReference>
<evidence type="ECO:0000313" key="2">
    <source>
        <dbReference type="Proteomes" id="UP001181046"/>
    </source>
</evidence>
<organism evidence="1 2">
    <name type="scientific">Enterococcus xiangfangensis</name>
    <dbReference type="NCBI Taxonomy" id="1296537"/>
    <lineage>
        <taxon>Bacteria</taxon>
        <taxon>Bacillati</taxon>
        <taxon>Bacillota</taxon>
        <taxon>Bacilli</taxon>
        <taxon>Lactobacillales</taxon>
        <taxon>Enterococcaceae</taxon>
        <taxon>Enterococcus</taxon>
    </lineage>
</organism>